<comment type="caution">
    <text evidence="7">The sequence shown here is derived from an EMBL/GenBank/DDBJ whole genome shotgun (WGS) entry which is preliminary data.</text>
</comment>
<dbReference type="Proteomes" id="UP000035034">
    <property type="component" value="Unassembled WGS sequence"/>
</dbReference>
<evidence type="ECO:0000256" key="1">
    <source>
        <dbReference type="ARBA" id="ARBA00001974"/>
    </source>
</evidence>
<proteinExistence type="predicted"/>
<dbReference type="OrthoDB" id="3568330at2"/>
<evidence type="ECO:0000256" key="2">
    <source>
        <dbReference type="ARBA" id="ARBA00022630"/>
    </source>
</evidence>
<dbReference type="SUPFAM" id="SSF51905">
    <property type="entry name" value="FAD/NAD(P)-binding domain"/>
    <property type="match status" value="2"/>
</dbReference>
<keyword evidence="8" id="KW-1185">Reference proteome</keyword>
<comment type="cofactor">
    <cofactor evidence="1">
        <name>FAD</name>
        <dbReference type="ChEBI" id="CHEBI:57692"/>
    </cofactor>
</comment>
<dbReference type="Gene3D" id="3.50.50.60">
    <property type="entry name" value="FAD/NAD(P)-binding domain"/>
    <property type="match status" value="2"/>
</dbReference>
<dbReference type="PRINTS" id="PR00411">
    <property type="entry name" value="PNDRDTASEI"/>
</dbReference>
<evidence type="ECO:0000259" key="6">
    <source>
        <dbReference type="Pfam" id="PF14759"/>
    </source>
</evidence>
<evidence type="ECO:0000256" key="3">
    <source>
        <dbReference type="ARBA" id="ARBA00022827"/>
    </source>
</evidence>
<dbReference type="InterPro" id="IPR023753">
    <property type="entry name" value="FAD/NAD-binding_dom"/>
</dbReference>
<dbReference type="InterPro" id="IPR036188">
    <property type="entry name" value="FAD/NAD-bd_sf"/>
</dbReference>
<dbReference type="GO" id="GO:0005737">
    <property type="term" value="C:cytoplasm"/>
    <property type="evidence" value="ECO:0007669"/>
    <property type="project" value="TreeGrafter"/>
</dbReference>
<keyword evidence="3" id="KW-0274">FAD</keyword>
<dbReference type="Pfam" id="PF14759">
    <property type="entry name" value="Reductase_C"/>
    <property type="match status" value="1"/>
</dbReference>
<gene>
    <name evidence="7" type="ORF">GOEFS_091_00270</name>
</gene>
<dbReference type="PANTHER" id="PTHR43557:SF2">
    <property type="entry name" value="RIESKE DOMAIN-CONTAINING PROTEIN-RELATED"/>
    <property type="match status" value="1"/>
</dbReference>
<dbReference type="PRINTS" id="PR00368">
    <property type="entry name" value="FADPNR"/>
</dbReference>
<dbReference type="EMBL" id="BAEH01000091">
    <property type="protein sequence ID" value="GAB19535.1"/>
    <property type="molecule type" value="Genomic_DNA"/>
</dbReference>
<accession>H0R384</accession>
<keyword evidence="2" id="KW-0285">Flavoprotein</keyword>
<dbReference type="PANTHER" id="PTHR43557">
    <property type="entry name" value="APOPTOSIS-INDUCING FACTOR 1"/>
    <property type="match status" value="1"/>
</dbReference>
<protein>
    <submittedName>
        <fullName evidence="7">Putative ferredoxin reductase</fullName>
    </submittedName>
</protein>
<feature type="domain" description="Reductase C-terminal" evidence="6">
    <location>
        <begin position="326"/>
        <end position="388"/>
    </location>
</feature>
<sequence length="397" mass="40815">MSEAGVVIVGAGLGGIRVAENLRSGGYTEPITLIGDEIHPPYDRPPLSKSVLLGNDERVDLKPAEFFAESTVTLRTGQPVTAVSPTEHTVTIGSGDAAQTLGYDSLVLATGLRPRLFPGAPAKGVHVIRTVDDALALRAESESARNAVVIGAGFIGCEAAASLRARGLTVTLIEPAPTPLAAALGETIGNLVTRLHVANGVDVRSGVGVDALVAQGDQVSSVRLSDGSDVPADLVVVGIGSTPVVEFLAGSGIGLAARESGGGVACDEVGHTSIDDVYAVGDVANWRNSDGVPVRVEHWNHTVEQAAIVAGQILGSTADVAVTVPYFWSDQYDVKVQVLGWPKATDDVHIVVDDGKKFVAYFSRDGLLTAVAGGGKAGAVMKMRAKLLAATPIADLL</sequence>
<name>H0R384_9ACTN</name>
<dbReference type="AlphaFoldDB" id="H0R384"/>
<evidence type="ECO:0000313" key="8">
    <source>
        <dbReference type="Proteomes" id="UP000035034"/>
    </source>
</evidence>
<dbReference type="eggNOG" id="COG0446">
    <property type="taxonomic scope" value="Bacteria"/>
</dbReference>
<dbReference type="Gene3D" id="3.30.390.30">
    <property type="match status" value="1"/>
</dbReference>
<dbReference type="STRING" id="1077974.GOEFS_091_00270"/>
<evidence type="ECO:0000313" key="7">
    <source>
        <dbReference type="EMBL" id="GAB19535.1"/>
    </source>
</evidence>
<evidence type="ECO:0000256" key="4">
    <source>
        <dbReference type="ARBA" id="ARBA00023002"/>
    </source>
</evidence>
<feature type="domain" description="FAD/NAD(P)-binding" evidence="5">
    <location>
        <begin position="6"/>
        <end position="306"/>
    </location>
</feature>
<dbReference type="RefSeq" id="WP_007318870.1">
    <property type="nucleotide sequence ID" value="NZ_BAEH01000091.1"/>
</dbReference>
<organism evidence="7 8">
    <name type="scientific">Gordonia effusa NBRC 100432</name>
    <dbReference type="NCBI Taxonomy" id="1077974"/>
    <lineage>
        <taxon>Bacteria</taxon>
        <taxon>Bacillati</taxon>
        <taxon>Actinomycetota</taxon>
        <taxon>Actinomycetes</taxon>
        <taxon>Mycobacteriales</taxon>
        <taxon>Gordoniaceae</taxon>
        <taxon>Gordonia</taxon>
    </lineage>
</organism>
<keyword evidence="4" id="KW-0560">Oxidoreductase</keyword>
<dbReference type="GO" id="GO:0016651">
    <property type="term" value="F:oxidoreductase activity, acting on NAD(P)H"/>
    <property type="evidence" value="ECO:0007669"/>
    <property type="project" value="TreeGrafter"/>
</dbReference>
<dbReference type="InterPro" id="IPR016156">
    <property type="entry name" value="FAD/NAD-linked_Rdtase_dimer_sf"/>
</dbReference>
<dbReference type="SUPFAM" id="SSF55424">
    <property type="entry name" value="FAD/NAD-linked reductases, dimerisation (C-terminal) domain"/>
    <property type="match status" value="1"/>
</dbReference>
<dbReference type="InterPro" id="IPR028202">
    <property type="entry name" value="Reductase_C"/>
</dbReference>
<dbReference type="Pfam" id="PF07992">
    <property type="entry name" value="Pyr_redox_2"/>
    <property type="match status" value="1"/>
</dbReference>
<dbReference type="InterPro" id="IPR050446">
    <property type="entry name" value="FAD-oxidoreductase/Apoptosis"/>
</dbReference>
<reference evidence="7 8" key="1">
    <citation type="submission" date="2011-12" db="EMBL/GenBank/DDBJ databases">
        <title>Whole genome shotgun sequence of Gordonia effusa NBRC 100432.</title>
        <authorList>
            <person name="Yoshida I."/>
            <person name="Takarada H."/>
            <person name="Hosoyama A."/>
            <person name="Tsuchikane K."/>
            <person name="Katsumata H."/>
            <person name="Yamazaki S."/>
            <person name="Fujita N."/>
        </authorList>
    </citation>
    <scope>NUCLEOTIDE SEQUENCE [LARGE SCALE GENOMIC DNA]</scope>
    <source>
        <strain evidence="7 8">NBRC 100432</strain>
    </source>
</reference>
<evidence type="ECO:0000259" key="5">
    <source>
        <dbReference type="Pfam" id="PF07992"/>
    </source>
</evidence>